<name>A0A8H9JRU6_LISMN</name>
<dbReference type="Proteomes" id="UP000853596">
    <property type="component" value="Unassembled WGS sequence"/>
</dbReference>
<accession>A0A8H9JRU6</accession>
<comment type="caution">
    <text evidence="1">The sequence shown here is derived from an EMBL/GenBank/DDBJ whole genome shotgun (WGS) entry which is preliminary data.</text>
</comment>
<feature type="non-terminal residue" evidence="1">
    <location>
        <position position="35"/>
    </location>
</feature>
<dbReference type="AlphaFoldDB" id="A0A8H9JRU6"/>
<dbReference type="EMBL" id="DABXZF010000013">
    <property type="protein sequence ID" value="HAO5922426.1"/>
    <property type="molecule type" value="Genomic_DNA"/>
</dbReference>
<sequence>MQSVFEDLYSKKILEEEFGYASFLQTLIDNRIPYK</sequence>
<proteinExistence type="predicted"/>
<reference evidence="1" key="1">
    <citation type="journal article" date="2018" name="Genome Biol.">
        <title>SKESA: strategic k-mer extension for scrupulous assemblies.</title>
        <authorList>
            <person name="Souvorov A."/>
            <person name="Agarwala R."/>
            <person name="Lipman D.J."/>
        </authorList>
    </citation>
    <scope>NUCLEOTIDE SEQUENCE</scope>
    <source>
        <strain evidence="1">SFBRL218_S4</strain>
    </source>
</reference>
<reference evidence="1" key="2">
    <citation type="submission" date="2020-10" db="EMBL/GenBank/DDBJ databases">
        <authorList>
            <consortium name="NCBI Pathogen Detection Project"/>
        </authorList>
    </citation>
    <scope>NUCLEOTIDE SEQUENCE</scope>
    <source>
        <strain evidence="1">SFBRL218_S4</strain>
    </source>
</reference>
<evidence type="ECO:0000313" key="1">
    <source>
        <dbReference type="EMBL" id="HAO5922426.1"/>
    </source>
</evidence>
<gene>
    <name evidence="1" type="ORF">IP987_001615</name>
</gene>
<organism evidence="1">
    <name type="scientific">Listeria monocytogenes</name>
    <dbReference type="NCBI Taxonomy" id="1639"/>
    <lineage>
        <taxon>Bacteria</taxon>
        <taxon>Bacillati</taxon>
        <taxon>Bacillota</taxon>
        <taxon>Bacilli</taxon>
        <taxon>Bacillales</taxon>
        <taxon>Listeriaceae</taxon>
        <taxon>Listeria</taxon>
    </lineage>
</organism>
<protein>
    <submittedName>
        <fullName evidence="1">Crp/Fnr family transcriptional regulator</fullName>
    </submittedName>
</protein>